<dbReference type="PROSITE" id="PS51384">
    <property type="entry name" value="FAD_FR"/>
    <property type="match status" value="1"/>
</dbReference>
<organism evidence="13 14">
    <name type="scientific">Remersonia thermophila</name>
    <dbReference type="NCBI Taxonomy" id="72144"/>
    <lineage>
        <taxon>Eukaryota</taxon>
        <taxon>Fungi</taxon>
        <taxon>Dikarya</taxon>
        <taxon>Ascomycota</taxon>
        <taxon>Pezizomycotina</taxon>
        <taxon>Sordariomycetes</taxon>
        <taxon>Sordariomycetidae</taxon>
        <taxon>Sordariales</taxon>
        <taxon>Sordariales incertae sedis</taxon>
        <taxon>Remersonia</taxon>
    </lineage>
</organism>
<protein>
    <recommendedName>
        <fullName evidence="12">FAD-binding FR-type domain-containing protein</fullName>
    </recommendedName>
</protein>
<reference evidence="13 14" key="1">
    <citation type="journal article" date="2024" name="Commun. Biol.">
        <title>Comparative genomic analysis of thermophilic fungi reveals convergent evolutionary adaptations and gene losses.</title>
        <authorList>
            <person name="Steindorff A.S."/>
            <person name="Aguilar-Pontes M.V."/>
            <person name="Robinson A.J."/>
            <person name="Andreopoulos B."/>
            <person name="LaButti K."/>
            <person name="Kuo A."/>
            <person name="Mondo S."/>
            <person name="Riley R."/>
            <person name="Otillar R."/>
            <person name="Haridas S."/>
            <person name="Lipzen A."/>
            <person name="Grimwood J."/>
            <person name="Schmutz J."/>
            <person name="Clum A."/>
            <person name="Reid I.D."/>
            <person name="Moisan M.C."/>
            <person name="Butler G."/>
            <person name="Nguyen T.T.M."/>
            <person name="Dewar K."/>
            <person name="Conant G."/>
            <person name="Drula E."/>
            <person name="Henrissat B."/>
            <person name="Hansel C."/>
            <person name="Singer S."/>
            <person name="Hutchinson M.I."/>
            <person name="de Vries R.P."/>
            <person name="Natvig D.O."/>
            <person name="Powell A.J."/>
            <person name="Tsang A."/>
            <person name="Grigoriev I.V."/>
        </authorList>
    </citation>
    <scope>NUCLEOTIDE SEQUENCE [LARGE SCALE GENOMIC DNA]</scope>
    <source>
        <strain evidence="13 14">ATCC 22073</strain>
    </source>
</reference>
<sequence>MSSPPAMAALHLPRHIQNFSAADQLEPHWGYADRVVPCVNDPGSCEYLDEVYGAHDRGMIYTGIFWLTIGGLLLVWAVGRRLIPHEDPLVARLRLRRAEKQPATTEPAAEAGAPPPRASAPRRLLQASASTLRRHLLPTTPLRVVFGRTTRLQVLILAVLAGYLAVWSFVGIKYAMWKTPIKDQPPEVYNTRSSLGPFADRVGVLAYALTPLSVLLASRESLLERLTGVPYTSFLFLHRWTGYLILVQSVVHTIGWVLIEAWLYKPQPQVWNGWIAQDYARWGVAALALLVLMWLLSTRTVVERLTGYEAFRKAHYVLAMVYIGALIGHWQHLQCFLVPGLVLWGLDRGARLVRTALLHYGYWPEEGRYGFRSVQATARVWTDRRHGDVVRLDLDHVQKPWSVGQHFFLCFPEGSIWQSHPFTPASLPEADARGRVRHSYVFRAKLGETKKMADLLLKKLAAGAPAEAASATTTTGTTTTTTPVILQGPYGTGITSSLPGNANVLCVAGGTGITYVLPVLLQLVRGPAPAPAAAAAGAQQQLELVWVVRRRADLEWVQPELDELRARGAAHGLRVRVFVTSDADKSAEEKPSEEGDGPSAAASTGSSGAEDVAEDVAAGRPDVAALVREFAGGVAGGPTRVFASGPPGMIVDLREAVAGCNAGARVWRGEEQFDVKLICDDRLEW</sequence>
<evidence type="ECO:0000256" key="4">
    <source>
        <dbReference type="ARBA" id="ARBA00022692"/>
    </source>
</evidence>
<comment type="similarity">
    <text evidence="2">Belongs to the ferric reductase (FRE) family.</text>
</comment>
<proteinExistence type="inferred from homology"/>
<feature type="region of interest" description="Disordered" evidence="10">
    <location>
        <begin position="101"/>
        <end position="121"/>
    </location>
</feature>
<dbReference type="Pfam" id="PF01794">
    <property type="entry name" value="Ferric_reduct"/>
    <property type="match status" value="1"/>
</dbReference>
<comment type="subcellular location">
    <subcellularLocation>
        <location evidence="1">Membrane</location>
        <topology evidence="1">Multi-pass membrane protein</topology>
    </subcellularLocation>
</comment>
<evidence type="ECO:0000256" key="2">
    <source>
        <dbReference type="ARBA" id="ARBA00006278"/>
    </source>
</evidence>
<dbReference type="InterPro" id="IPR017927">
    <property type="entry name" value="FAD-bd_FR_type"/>
</dbReference>
<dbReference type="PANTHER" id="PTHR32361">
    <property type="entry name" value="FERRIC/CUPRIC REDUCTASE TRANSMEMBRANE COMPONENT"/>
    <property type="match status" value="1"/>
</dbReference>
<evidence type="ECO:0000256" key="11">
    <source>
        <dbReference type="SAM" id="Phobius"/>
    </source>
</evidence>
<dbReference type="PANTHER" id="PTHR32361:SF3">
    <property type="entry name" value="REDUCTASE, PUTATIVE (AFU_ORTHOLOGUE AFUA_6G13750)-RELATED"/>
    <property type="match status" value="1"/>
</dbReference>
<evidence type="ECO:0000256" key="6">
    <source>
        <dbReference type="ARBA" id="ARBA00022989"/>
    </source>
</evidence>
<dbReference type="GeneID" id="98127325"/>
<feature type="compositionally biased region" description="Low complexity" evidence="10">
    <location>
        <begin position="597"/>
        <end position="609"/>
    </location>
</feature>
<evidence type="ECO:0000256" key="8">
    <source>
        <dbReference type="ARBA" id="ARBA00023065"/>
    </source>
</evidence>
<dbReference type="InterPro" id="IPR013130">
    <property type="entry name" value="Fe3_Rdtase_TM_dom"/>
</dbReference>
<gene>
    <name evidence="13" type="ORF">VTJ83DRAFT_6016</name>
</gene>
<dbReference type="SFLD" id="SFLDG01168">
    <property type="entry name" value="Ferric_reductase_subgroup_(FRE"/>
    <property type="match status" value="1"/>
</dbReference>
<dbReference type="CDD" id="cd06186">
    <property type="entry name" value="NOX_Duox_like_FAD_NADP"/>
    <property type="match status" value="1"/>
</dbReference>
<keyword evidence="5" id="KW-0249">Electron transport</keyword>
<feature type="transmembrane region" description="Helical" evidence="11">
    <location>
        <begin position="202"/>
        <end position="219"/>
    </location>
</feature>
<dbReference type="EMBL" id="JAZGUE010000005">
    <property type="protein sequence ID" value="KAL2266664.1"/>
    <property type="molecule type" value="Genomic_DNA"/>
</dbReference>
<evidence type="ECO:0000256" key="3">
    <source>
        <dbReference type="ARBA" id="ARBA00022448"/>
    </source>
</evidence>
<dbReference type="Pfam" id="PF08030">
    <property type="entry name" value="NAD_binding_6"/>
    <property type="match status" value="1"/>
</dbReference>
<comment type="caution">
    <text evidence="13">The sequence shown here is derived from an EMBL/GenBank/DDBJ whole genome shotgun (WGS) entry which is preliminary data.</text>
</comment>
<keyword evidence="4 11" id="KW-0812">Transmembrane</keyword>
<dbReference type="SUPFAM" id="SSF52343">
    <property type="entry name" value="Ferredoxin reductase-like, C-terminal NADP-linked domain"/>
    <property type="match status" value="1"/>
</dbReference>
<evidence type="ECO:0000256" key="7">
    <source>
        <dbReference type="ARBA" id="ARBA00023002"/>
    </source>
</evidence>
<evidence type="ECO:0000313" key="14">
    <source>
        <dbReference type="Proteomes" id="UP001600064"/>
    </source>
</evidence>
<feature type="compositionally biased region" description="Low complexity" evidence="10">
    <location>
        <begin position="101"/>
        <end position="112"/>
    </location>
</feature>
<dbReference type="SFLD" id="SFLDS00052">
    <property type="entry name" value="Ferric_Reductase_Domain"/>
    <property type="match status" value="1"/>
</dbReference>
<feature type="domain" description="FAD-binding FR-type" evidence="12">
    <location>
        <begin position="367"/>
        <end position="496"/>
    </location>
</feature>
<feature type="transmembrane region" description="Helical" evidence="11">
    <location>
        <begin position="240"/>
        <end position="259"/>
    </location>
</feature>
<evidence type="ECO:0000256" key="10">
    <source>
        <dbReference type="SAM" id="MobiDB-lite"/>
    </source>
</evidence>
<evidence type="ECO:0000256" key="1">
    <source>
        <dbReference type="ARBA" id="ARBA00004141"/>
    </source>
</evidence>
<evidence type="ECO:0000256" key="9">
    <source>
        <dbReference type="ARBA" id="ARBA00023136"/>
    </source>
</evidence>
<evidence type="ECO:0000256" key="5">
    <source>
        <dbReference type="ARBA" id="ARBA00022982"/>
    </source>
</evidence>
<dbReference type="Pfam" id="PF08022">
    <property type="entry name" value="FAD_binding_8"/>
    <property type="match status" value="1"/>
</dbReference>
<dbReference type="InterPro" id="IPR013121">
    <property type="entry name" value="Fe_red_NAD-bd_6"/>
</dbReference>
<keyword evidence="3" id="KW-0813">Transport</keyword>
<dbReference type="RefSeq" id="XP_070865391.1">
    <property type="nucleotide sequence ID" value="XM_071012681.1"/>
</dbReference>
<keyword evidence="14" id="KW-1185">Reference proteome</keyword>
<keyword evidence="9 11" id="KW-0472">Membrane</keyword>
<dbReference type="InterPro" id="IPR051410">
    <property type="entry name" value="Ferric/Cupric_Reductase"/>
</dbReference>
<feature type="transmembrane region" description="Helical" evidence="11">
    <location>
        <begin position="58"/>
        <end position="79"/>
    </location>
</feature>
<dbReference type="Gene3D" id="3.40.50.80">
    <property type="entry name" value="Nucleotide-binding domain of ferredoxin-NADP reductase (FNR) module"/>
    <property type="match status" value="1"/>
</dbReference>
<keyword evidence="6 11" id="KW-1133">Transmembrane helix</keyword>
<feature type="compositionally biased region" description="Basic and acidic residues" evidence="10">
    <location>
        <begin position="583"/>
        <end position="593"/>
    </location>
</feature>
<evidence type="ECO:0000259" key="12">
    <source>
        <dbReference type="PROSITE" id="PS51384"/>
    </source>
</evidence>
<name>A0ABR4D8H1_9PEZI</name>
<dbReference type="InterPro" id="IPR013112">
    <property type="entry name" value="FAD-bd_8"/>
</dbReference>
<keyword evidence="8" id="KW-0406">Ion transport</keyword>
<feature type="transmembrane region" description="Helical" evidence="11">
    <location>
        <begin position="152"/>
        <end position="170"/>
    </location>
</feature>
<keyword evidence="7" id="KW-0560">Oxidoreductase</keyword>
<feature type="transmembrane region" description="Helical" evidence="11">
    <location>
        <begin position="314"/>
        <end position="333"/>
    </location>
</feature>
<accession>A0ABR4D8H1</accession>
<dbReference type="InterPro" id="IPR039261">
    <property type="entry name" value="FNR_nucleotide-bd"/>
</dbReference>
<dbReference type="Proteomes" id="UP001600064">
    <property type="component" value="Unassembled WGS sequence"/>
</dbReference>
<feature type="transmembrane region" description="Helical" evidence="11">
    <location>
        <begin position="279"/>
        <end position="302"/>
    </location>
</feature>
<evidence type="ECO:0000313" key="13">
    <source>
        <dbReference type="EMBL" id="KAL2266664.1"/>
    </source>
</evidence>
<feature type="region of interest" description="Disordered" evidence="10">
    <location>
        <begin position="583"/>
        <end position="613"/>
    </location>
</feature>